<evidence type="ECO:0000313" key="2">
    <source>
        <dbReference type="EMBL" id="MFC3882894.1"/>
    </source>
</evidence>
<keyword evidence="3" id="KW-1185">Reference proteome</keyword>
<feature type="signal peptide" evidence="1">
    <location>
        <begin position="1"/>
        <end position="20"/>
    </location>
</feature>
<reference evidence="3" key="1">
    <citation type="journal article" date="2019" name="Int. J. Syst. Evol. Microbiol.">
        <title>The Global Catalogue of Microorganisms (GCM) 10K type strain sequencing project: providing services to taxonomists for standard genome sequencing and annotation.</title>
        <authorList>
            <consortium name="The Broad Institute Genomics Platform"/>
            <consortium name="The Broad Institute Genome Sequencing Center for Infectious Disease"/>
            <person name="Wu L."/>
            <person name="Ma J."/>
        </authorList>
    </citation>
    <scope>NUCLEOTIDE SEQUENCE [LARGE SCALE GENOMIC DNA]</scope>
    <source>
        <strain evidence="3">CCUG 61889</strain>
    </source>
</reference>
<evidence type="ECO:0000313" key="3">
    <source>
        <dbReference type="Proteomes" id="UP001595752"/>
    </source>
</evidence>
<sequence length="115" mass="13084">MRPLWTVVCLCLGLMLPLSVSPSIMITEAAPPPEPIPSYAKWSRLAIKEAKKRYPTAQIKDFLYVGRAKQGRDKTSERFKLWVQNQNKEFGLLVTVVFDTNTEKVQSISFVETPN</sequence>
<dbReference type="Gene3D" id="3.10.450.390">
    <property type="entry name" value="Protein of unknown function DUF3889"/>
    <property type="match status" value="1"/>
</dbReference>
<feature type="chain" id="PRO_5047185024" evidence="1">
    <location>
        <begin position="21"/>
        <end position="115"/>
    </location>
</feature>
<name>A0ABV8B018_9BACI</name>
<gene>
    <name evidence="2" type="ORF">ACFOU2_04985</name>
</gene>
<organism evidence="2 3">
    <name type="scientific">Bacillus songklensis</name>
    <dbReference type="NCBI Taxonomy" id="1069116"/>
    <lineage>
        <taxon>Bacteria</taxon>
        <taxon>Bacillati</taxon>
        <taxon>Bacillota</taxon>
        <taxon>Bacilli</taxon>
        <taxon>Bacillales</taxon>
        <taxon>Bacillaceae</taxon>
        <taxon>Bacillus</taxon>
    </lineage>
</organism>
<dbReference type="InterPro" id="IPR024987">
    <property type="entry name" value="DUF3889"/>
</dbReference>
<accession>A0ABV8B018</accession>
<dbReference type="Proteomes" id="UP001595752">
    <property type="component" value="Unassembled WGS sequence"/>
</dbReference>
<comment type="caution">
    <text evidence="2">The sequence shown here is derived from an EMBL/GenBank/DDBJ whole genome shotgun (WGS) entry which is preliminary data.</text>
</comment>
<keyword evidence="1" id="KW-0732">Signal</keyword>
<protein>
    <submittedName>
        <fullName evidence="2">YqzG/YhdC family protein</fullName>
    </submittedName>
</protein>
<proteinExistence type="predicted"/>
<dbReference type="EMBL" id="JBHRZT010000020">
    <property type="protein sequence ID" value="MFC3882894.1"/>
    <property type="molecule type" value="Genomic_DNA"/>
</dbReference>
<evidence type="ECO:0000256" key="1">
    <source>
        <dbReference type="SAM" id="SignalP"/>
    </source>
</evidence>
<dbReference type="RefSeq" id="WP_377912772.1">
    <property type="nucleotide sequence ID" value="NZ_JBHRZT010000020.1"/>
</dbReference>
<dbReference type="Pfam" id="PF13028">
    <property type="entry name" value="DUF3889"/>
    <property type="match status" value="1"/>
</dbReference>